<keyword evidence="3" id="KW-1185">Reference proteome</keyword>
<dbReference type="Proteomes" id="UP000008068">
    <property type="component" value="Unassembled WGS sequence"/>
</dbReference>
<feature type="compositionally biased region" description="Gly residues" evidence="1">
    <location>
        <begin position="276"/>
        <end position="287"/>
    </location>
</feature>
<protein>
    <submittedName>
        <fullName evidence="2">Uncharacterized protein</fullName>
    </submittedName>
</protein>
<feature type="compositionally biased region" description="Acidic residues" evidence="1">
    <location>
        <begin position="173"/>
        <end position="186"/>
    </location>
</feature>
<feature type="compositionally biased region" description="Acidic residues" evidence="1">
    <location>
        <begin position="256"/>
        <end position="275"/>
    </location>
</feature>
<sequence>MEVQETSRYVLGPASPPGNNRLHLLNPHIRIDALKKHTDELGCTQRRLGTGGVNSAMDRMKDEIMDQKDVEMHRITEWIRITPMETMIMDRIKDEMMDHNNTKIMLELISTWIRDVTAGRCDQQEAKFEIMKKGFAELKKMFEAMAGERKECKEKLEAFEEREAAKDHVDGNDGGDDDDRFDEVGDDGPTGNGNGEDYDDVGMDMDFDNGSDEGRDHGSEGRGDAPDNRMDQDHTDGNNDNELDKGRDDGSQQDKDDAETDNNTDQGNEEVEESEGTGGSAPNGEGGSESLKDNGEETSNASLVQPKVAIPKQKTFTLENLQQLLETRNILGLLERINENLAKLAPFFSGPGIKEMSEILSELENAESKNEFRGTCLPRR</sequence>
<feature type="compositionally biased region" description="Acidic residues" evidence="1">
    <location>
        <begin position="196"/>
        <end position="211"/>
    </location>
</feature>
<evidence type="ECO:0000313" key="2">
    <source>
        <dbReference type="EMBL" id="EGT48100.1"/>
    </source>
</evidence>
<feature type="region of interest" description="Disordered" evidence="1">
    <location>
        <begin position="163"/>
        <end position="308"/>
    </location>
</feature>
<evidence type="ECO:0000313" key="3">
    <source>
        <dbReference type="Proteomes" id="UP000008068"/>
    </source>
</evidence>
<organism evidence="3">
    <name type="scientific">Caenorhabditis brenneri</name>
    <name type="common">Nematode worm</name>
    <dbReference type="NCBI Taxonomy" id="135651"/>
    <lineage>
        <taxon>Eukaryota</taxon>
        <taxon>Metazoa</taxon>
        <taxon>Ecdysozoa</taxon>
        <taxon>Nematoda</taxon>
        <taxon>Chromadorea</taxon>
        <taxon>Rhabditida</taxon>
        <taxon>Rhabditina</taxon>
        <taxon>Rhabditomorpha</taxon>
        <taxon>Rhabditoidea</taxon>
        <taxon>Rhabditidae</taxon>
        <taxon>Peloderinae</taxon>
        <taxon>Caenorhabditis</taxon>
    </lineage>
</organism>
<evidence type="ECO:0000256" key="1">
    <source>
        <dbReference type="SAM" id="MobiDB-lite"/>
    </source>
</evidence>
<dbReference type="HOGENOM" id="CLU_728102_0_0_1"/>
<accession>G0P926</accession>
<name>G0P926_CAEBE</name>
<reference evidence="3" key="1">
    <citation type="submission" date="2011-07" db="EMBL/GenBank/DDBJ databases">
        <authorList>
            <consortium name="Caenorhabditis brenneri Sequencing and Analysis Consortium"/>
            <person name="Wilson R.K."/>
        </authorList>
    </citation>
    <scope>NUCLEOTIDE SEQUENCE [LARGE SCALE GENOMIC DNA]</scope>
    <source>
        <strain evidence="3">PB2801</strain>
    </source>
</reference>
<dbReference type="EMBL" id="GL380144">
    <property type="protein sequence ID" value="EGT48100.1"/>
    <property type="molecule type" value="Genomic_DNA"/>
</dbReference>
<dbReference type="AlphaFoldDB" id="G0P926"/>
<gene>
    <name evidence="2" type="ORF">CAEBREN_05664</name>
</gene>
<dbReference type="InParanoid" id="G0P926"/>
<feature type="compositionally biased region" description="Basic and acidic residues" evidence="1">
    <location>
        <begin position="212"/>
        <end position="255"/>
    </location>
</feature>
<proteinExistence type="predicted"/>